<proteinExistence type="predicted"/>
<dbReference type="AlphaFoldDB" id="K0JVS6"/>
<dbReference type="KEGG" id="sesp:BN6_22410"/>
<evidence type="ECO:0000313" key="2">
    <source>
        <dbReference type="Proteomes" id="UP000006281"/>
    </source>
</evidence>
<dbReference type="Proteomes" id="UP000006281">
    <property type="component" value="Chromosome"/>
</dbReference>
<dbReference type="BioCyc" id="SESP1179773:BN6_RS10900-MONOMER"/>
<dbReference type="EMBL" id="HE804045">
    <property type="protein sequence ID" value="CCH29562.1"/>
    <property type="molecule type" value="Genomic_DNA"/>
</dbReference>
<gene>
    <name evidence="1" type="ordered locus">BN6_22410</name>
</gene>
<protein>
    <submittedName>
        <fullName evidence="1">Uncharacterized protein</fullName>
    </submittedName>
</protein>
<dbReference type="PATRIC" id="fig|1179773.3.peg.2233"/>
<keyword evidence="2" id="KW-1185">Reference proteome</keyword>
<dbReference type="eggNOG" id="ENOG5032R9F">
    <property type="taxonomic scope" value="Bacteria"/>
</dbReference>
<evidence type="ECO:0000313" key="1">
    <source>
        <dbReference type="EMBL" id="CCH29562.1"/>
    </source>
</evidence>
<dbReference type="HOGENOM" id="CLU_062789_0_0_11"/>
<dbReference type="STRING" id="1179773.BN6_22410"/>
<sequence length="349" mass="39980">MAHPGRTAGPSTTGRVRLPVKEDVTTRAYHFYAFPTSIIAANDPSKVEWTLTNFIHLAYDTRPQSPVPLCFYLFDYAINPHLETLRTDSELMHDLLGSRLTDFVARQLADGRYLYLNVDEHDIPNRFSHGRKRFSHDLLVHGYDPDAGTVDVLGYDDTPAFRSVTIPARALDSAFAIHRELDSPCRQFVLYRFLPESTYEFDKAFVAQEIRAYLRSENPTSPLRALREPWEREYGLSAWRCFADEMTASRHAEREYDLRSSRVLYEHSLLMLSRIELMLSDDRDAAADAVREYRPVVRYCRSLGYAALAAESLGDHSSIDRLAAEFDDVVDRHARVLWDLVGDQVPKTA</sequence>
<organism evidence="1 2">
    <name type="scientific">Saccharothrix espanaensis (strain ATCC 51144 / DSM 44229 / JCM 9112 / NBRC 15066 / NRRL 15764)</name>
    <dbReference type="NCBI Taxonomy" id="1179773"/>
    <lineage>
        <taxon>Bacteria</taxon>
        <taxon>Bacillati</taxon>
        <taxon>Actinomycetota</taxon>
        <taxon>Actinomycetes</taxon>
        <taxon>Pseudonocardiales</taxon>
        <taxon>Pseudonocardiaceae</taxon>
        <taxon>Saccharothrix</taxon>
    </lineage>
</organism>
<reference evidence="1 2" key="1">
    <citation type="journal article" date="2012" name="BMC Genomics">
        <title>Complete genome sequence of Saccharothrix espanaensis DSM 44229T and comparison to the other completely sequenced Pseudonocardiaceae.</title>
        <authorList>
            <person name="Strobel T."/>
            <person name="Al-Dilaimi A."/>
            <person name="Blom J."/>
            <person name="Gessner A."/>
            <person name="Kalinowski J."/>
            <person name="Luzhetska M."/>
            <person name="Puhler A."/>
            <person name="Szczepanowski R."/>
            <person name="Bechthold A."/>
            <person name="Ruckert C."/>
        </authorList>
    </citation>
    <scope>NUCLEOTIDE SEQUENCE [LARGE SCALE GENOMIC DNA]</scope>
    <source>
        <strain evidence="2">ATCC 51144 / DSM 44229 / JCM 9112 / NBRC 15066 / NRRL 15764</strain>
    </source>
</reference>
<name>K0JVS6_SACES</name>
<accession>K0JVS6</accession>